<accession>A0AAI9E806</accession>
<evidence type="ECO:0000313" key="2">
    <source>
        <dbReference type="Proteomes" id="UP001296104"/>
    </source>
</evidence>
<sequence>MAPHPELVIIYNADSSVRGKLAYAYRKFTSSSKENPACAACDITHGGLSLNEVDGWKTARKDIEAHGFKVVQWHRDQVEENVKTWAKSNNYRYPLVLSRKDGTMELVADTPDLVSCAGDPKRLVELLKEKKLIEGGDKAQASL</sequence>
<dbReference type="AlphaFoldDB" id="A0AAI9E806"/>
<keyword evidence="2" id="KW-1185">Reference proteome</keyword>
<organism evidence="1 2">
    <name type="scientific">Lecanosticta acicola</name>
    <dbReference type="NCBI Taxonomy" id="111012"/>
    <lineage>
        <taxon>Eukaryota</taxon>
        <taxon>Fungi</taxon>
        <taxon>Dikarya</taxon>
        <taxon>Ascomycota</taxon>
        <taxon>Pezizomycotina</taxon>
        <taxon>Dothideomycetes</taxon>
        <taxon>Dothideomycetidae</taxon>
        <taxon>Mycosphaerellales</taxon>
        <taxon>Mycosphaerellaceae</taxon>
        <taxon>Lecanosticta</taxon>
    </lineage>
</organism>
<dbReference type="EMBL" id="CAVMBE010000017">
    <property type="protein sequence ID" value="CAK3962384.1"/>
    <property type="molecule type" value="Genomic_DNA"/>
</dbReference>
<gene>
    <name evidence="1" type="ORF">LECACI_7A003454</name>
</gene>
<evidence type="ECO:0000313" key="1">
    <source>
        <dbReference type="EMBL" id="CAK3962384.1"/>
    </source>
</evidence>
<reference evidence="1" key="1">
    <citation type="submission" date="2023-11" db="EMBL/GenBank/DDBJ databases">
        <authorList>
            <person name="Alioto T."/>
            <person name="Alioto T."/>
            <person name="Gomez Garrido J."/>
        </authorList>
    </citation>
    <scope>NUCLEOTIDE SEQUENCE</scope>
</reference>
<name>A0AAI9E806_9PEZI</name>
<protein>
    <submittedName>
        <fullName evidence="1">Uncharacterized protein</fullName>
    </submittedName>
</protein>
<dbReference type="Proteomes" id="UP001296104">
    <property type="component" value="Unassembled WGS sequence"/>
</dbReference>
<proteinExistence type="predicted"/>
<comment type="caution">
    <text evidence="1">The sequence shown here is derived from an EMBL/GenBank/DDBJ whole genome shotgun (WGS) entry which is preliminary data.</text>
</comment>